<reference evidence="1 2" key="1">
    <citation type="submission" date="2024-11" db="EMBL/GenBank/DDBJ databases">
        <title>A near-complete genome assembly of Cinchona calisaya.</title>
        <authorList>
            <person name="Lian D.C."/>
            <person name="Zhao X.W."/>
            <person name="Wei L."/>
        </authorList>
    </citation>
    <scope>NUCLEOTIDE SEQUENCE [LARGE SCALE GENOMIC DNA]</scope>
    <source>
        <tissue evidence="1">Nenye</tissue>
    </source>
</reference>
<evidence type="ECO:0000313" key="2">
    <source>
        <dbReference type="Proteomes" id="UP001630127"/>
    </source>
</evidence>
<proteinExistence type="predicted"/>
<protein>
    <submittedName>
        <fullName evidence="1">Uncharacterized protein</fullName>
    </submittedName>
</protein>
<dbReference type="Proteomes" id="UP001630127">
    <property type="component" value="Unassembled WGS sequence"/>
</dbReference>
<sequence>MVMIRLVKTMTTIGDGDDQIGEDDNRRWLVGIEDLDLSEKPLGRNLPKYLVLGGETITLAYTIDHGLLIKAVIFSFD</sequence>
<feature type="non-terminal residue" evidence="1">
    <location>
        <position position="77"/>
    </location>
</feature>
<accession>A0ABD2ZMV0</accession>
<dbReference type="EMBL" id="JBJUIK010000008">
    <property type="protein sequence ID" value="KAL3520196.1"/>
    <property type="molecule type" value="Genomic_DNA"/>
</dbReference>
<evidence type="ECO:0000313" key="1">
    <source>
        <dbReference type="EMBL" id="KAL3520196.1"/>
    </source>
</evidence>
<organism evidence="1 2">
    <name type="scientific">Cinchona calisaya</name>
    <dbReference type="NCBI Taxonomy" id="153742"/>
    <lineage>
        <taxon>Eukaryota</taxon>
        <taxon>Viridiplantae</taxon>
        <taxon>Streptophyta</taxon>
        <taxon>Embryophyta</taxon>
        <taxon>Tracheophyta</taxon>
        <taxon>Spermatophyta</taxon>
        <taxon>Magnoliopsida</taxon>
        <taxon>eudicotyledons</taxon>
        <taxon>Gunneridae</taxon>
        <taxon>Pentapetalae</taxon>
        <taxon>asterids</taxon>
        <taxon>lamiids</taxon>
        <taxon>Gentianales</taxon>
        <taxon>Rubiaceae</taxon>
        <taxon>Cinchonoideae</taxon>
        <taxon>Cinchoneae</taxon>
        <taxon>Cinchona</taxon>
    </lineage>
</organism>
<gene>
    <name evidence="1" type="ORF">ACH5RR_018345</name>
</gene>
<comment type="caution">
    <text evidence="1">The sequence shown here is derived from an EMBL/GenBank/DDBJ whole genome shotgun (WGS) entry which is preliminary data.</text>
</comment>
<dbReference type="AlphaFoldDB" id="A0ABD2ZMV0"/>
<name>A0ABD2ZMV0_9GENT</name>
<keyword evidence="2" id="KW-1185">Reference proteome</keyword>